<protein>
    <recommendedName>
        <fullName evidence="3">Lipoprotein</fullName>
    </recommendedName>
</protein>
<evidence type="ECO:0000313" key="2">
    <source>
        <dbReference type="Proteomes" id="UP001254608"/>
    </source>
</evidence>
<dbReference type="Proteomes" id="UP001254608">
    <property type="component" value="Unassembled WGS sequence"/>
</dbReference>
<keyword evidence="2" id="KW-1185">Reference proteome</keyword>
<comment type="caution">
    <text evidence="1">The sequence shown here is derived from an EMBL/GenBank/DDBJ whole genome shotgun (WGS) entry which is preliminary data.</text>
</comment>
<dbReference type="EMBL" id="JAVRIC010000002">
    <property type="protein sequence ID" value="MDT0496035.1"/>
    <property type="molecule type" value="Genomic_DNA"/>
</dbReference>
<reference evidence="1 2" key="1">
    <citation type="submission" date="2023-09" db="EMBL/GenBank/DDBJ databases">
        <authorList>
            <person name="Rey-Velasco X."/>
        </authorList>
    </citation>
    <scope>NUCLEOTIDE SEQUENCE [LARGE SCALE GENOMIC DNA]</scope>
    <source>
        <strain evidence="1 2">W345</strain>
    </source>
</reference>
<organism evidence="1 2">
    <name type="scientific">Banduia mediterranea</name>
    <dbReference type="NCBI Taxonomy" id="3075609"/>
    <lineage>
        <taxon>Bacteria</taxon>
        <taxon>Pseudomonadati</taxon>
        <taxon>Pseudomonadota</taxon>
        <taxon>Gammaproteobacteria</taxon>
        <taxon>Nevskiales</taxon>
        <taxon>Algiphilaceae</taxon>
        <taxon>Banduia</taxon>
    </lineage>
</organism>
<sequence>MALTSFLGARYRRALLLIPTLSILGLAGCASQPAPNKPRPSITQSLDLSIESLDEIGLGILEPANIMVLKNPGAECLNWTLSWDLSYTPRYSTLDEEATLGVKQGFQSLAVDVYFHKIFHWIVVKQGDSWNSKAELNNMMDQAVQGAAVRVIDELIKAAAAAAKQSPPESVASAKTLAVDPDLLRLARRTRSNGNDRIDKLVIRIDDFRVDGDGLELGAITDLVARVEGKARPGAISYASRYLDVVQYLATLNPPGEIRWTHPDAGQVRFRARNSIDPRRSNLPDAQKFSTVIRFLRSKTTAPISAEISIQQLLGNKNSVRQFRSYGFDRVILNPETNSWPELRGAVFKHKARWYGDKPATSPGRDFPDEIVATESLYRTCRSLYAYYTAPSSTGSTQIPWAMDLDNGMIGRQLDALKNFSFYSLQGGIETLPQAIAQAEEVREKLLAAFAVNADSVSVNSAQFSGPPPMRKVVIRTIKDVR</sequence>
<name>A0ABU2WDW0_9GAMM</name>
<dbReference type="RefSeq" id="WP_311363430.1">
    <property type="nucleotide sequence ID" value="NZ_JAVRIC010000002.1"/>
</dbReference>
<accession>A0ABU2WDW0</accession>
<evidence type="ECO:0000313" key="1">
    <source>
        <dbReference type="EMBL" id="MDT0496035.1"/>
    </source>
</evidence>
<gene>
    <name evidence="1" type="ORF">RM530_01465</name>
</gene>
<evidence type="ECO:0008006" key="3">
    <source>
        <dbReference type="Google" id="ProtNLM"/>
    </source>
</evidence>
<proteinExistence type="predicted"/>